<name>A0ABT2YMV2_9BURK</name>
<organism evidence="1 2">
    <name type="scientific">Roseateles oligotrophus</name>
    <dbReference type="NCBI Taxonomy" id="1769250"/>
    <lineage>
        <taxon>Bacteria</taxon>
        <taxon>Pseudomonadati</taxon>
        <taxon>Pseudomonadota</taxon>
        <taxon>Betaproteobacteria</taxon>
        <taxon>Burkholderiales</taxon>
        <taxon>Sphaerotilaceae</taxon>
        <taxon>Roseateles</taxon>
    </lineage>
</organism>
<keyword evidence="2" id="KW-1185">Reference proteome</keyword>
<proteinExistence type="predicted"/>
<dbReference type="Proteomes" id="UP001209701">
    <property type="component" value="Unassembled WGS sequence"/>
</dbReference>
<sequence>ASMPQALSVGDRLRLSGGYDYEPRWLPNGQSYFGTLVAFIPGQNAIPAAVVQLDRPITVDDVIGEVLVLELRYKGAMWKETETVHVELCPFVPESRSWQHREQGKWVESHATYHRVDAENAL</sequence>
<feature type="non-terminal residue" evidence="1">
    <location>
        <position position="1"/>
    </location>
</feature>
<reference evidence="1 2" key="1">
    <citation type="submission" date="2021-11" db="EMBL/GenBank/DDBJ databases">
        <authorList>
            <person name="Liang Q."/>
            <person name="Mou H."/>
            <person name="Liu Z."/>
        </authorList>
    </citation>
    <scope>NUCLEOTIDE SEQUENCE [LARGE SCALE GENOMIC DNA]</scope>
    <source>
        <strain evidence="1 2">CHU3</strain>
    </source>
</reference>
<comment type="caution">
    <text evidence="1">The sequence shown here is derived from an EMBL/GenBank/DDBJ whole genome shotgun (WGS) entry which is preliminary data.</text>
</comment>
<dbReference type="EMBL" id="JAJIRN010000020">
    <property type="protein sequence ID" value="MCV2371384.1"/>
    <property type="molecule type" value="Genomic_DNA"/>
</dbReference>
<evidence type="ECO:0000313" key="2">
    <source>
        <dbReference type="Proteomes" id="UP001209701"/>
    </source>
</evidence>
<evidence type="ECO:0000313" key="1">
    <source>
        <dbReference type="EMBL" id="MCV2371384.1"/>
    </source>
</evidence>
<protein>
    <submittedName>
        <fullName evidence="1">Uncharacterized protein</fullName>
    </submittedName>
</protein>
<gene>
    <name evidence="1" type="ORF">LNV07_25135</name>
</gene>
<accession>A0ABT2YMV2</accession>
<dbReference type="RefSeq" id="WP_263573964.1">
    <property type="nucleotide sequence ID" value="NZ_JAJIRN010000020.1"/>
</dbReference>